<dbReference type="SUPFAM" id="SSF54236">
    <property type="entry name" value="Ubiquitin-like"/>
    <property type="match status" value="1"/>
</dbReference>
<evidence type="ECO:0000313" key="2">
    <source>
        <dbReference type="EMBL" id="CAK0855063.1"/>
    </source>
</evidence>
<dbReference type="CDD" id="cd17039">
    <property type="entry name" value="Ubl_ubiquitin_like"/>
    <property type="match status" value="1"/>
</dbReference>
<protein>
    <recommendedName>
        <fullName evidence="1">Ubiquitin-like domain-containing protein</fullName>
    </recommendedName>
</protein>
<comment type="caution">
    <text evidence="2">The sequence shown here is derived from an EMBL/GenBank/DDBJ whole genome shotgun (WGS) entry which is preliminary data.</text>
</comment>
<evidence type="ECO:0000259" key="1">
    <source>
        <dbReference type="PROSITE" id="PS50053"/>
    </source>
</evidence>
<keyword evidence="3" id="KW-1185">Reference proteome</keyword>
<evidence type="ECO:0000313" key="3">
    <source>
        <dbReference type="Proteomes" id="UP001189429"/>
    </source>
</evidence>
<accession>A0ABN9UB29</accession>
<dbReference type="Gene3D" id="3.10.20.90">
    <property type="entry name" value="Phosphatidylinositol 3-kinase Catalytic Subunit, Chain A, domain 1"/>
    <property type="match status" value="1"/>
</dbReference>
<reference evidence="2" key="1">
    <citation type="submission" date="2023-10" db="EMBL/GenBank/DDBJ databases">
        <authorList>
            <person name="Chen Y."/>
            <person name="Shah S."/>
            <person name="Dougan E. K."/>
            <person name="Thang M."/>
            <person name="Chan C."/>
        </authorList>
    </citation>
    <scope>NUCLEOTIDE SEQUENCE [LARGE SCALE GENOMIC DNA]</scope>
</reference>
<proteinExistence type="predicted"/>
<dbReference type="PROSITE" id="PS50053">
    <property type="entry name" value="UBIQUITIN_2"/>
    <property type="match status" value="1"/>
</dbReference>
<organism evidence="2 3">
    <name type="scientific">Prorocentrum cordatum</name>
    <dbReference type="NCBI Taxonomy" id="2364126"/>
    <lineage>
        <taxon>Eukaryota</taxon>
        <taxon>Sar</taxon>
        <taxon>Alveolata</taxon>
        <taxon>Dinophyceae</taxon>
        <taxon>Prorocentrales</taxon>
        <taxon>Prorocentraceae</taxon>
        <taxon>Prorocentrum</taxon>
    </lineage>
</organism>
<dbReference type="Proteomes" id="UP001189429">
    <property type="component" value="Unassembled WGS sequence"/>
</dbReference>
<dbReference type="InterPro" id="IPR029071">
    <property type="entry name" value="Ubiquitin-like_domsf"/>
</dbReference>
<name>A0ABN9UB29_9DINO</name>
<dbReference type="EMBL" id="CAUYUJ010015516">
    <property type="protein sequence ID" value="CAK0855063.1"/>
    <property type="molecule type" value="Genomic_DNA"/>
</dbReference>
<sequence>MAAEAPGTQDLLYVVTASGSATPVQCELAKVTAGEVKQMYSQLSGVPAWRLRLIFGETVMKDCEQLLSNGLRSGDSLQVVSVQNLSTLPGLGGGWVLYMFNGADFQYVDYLRMGQNPDGIGDPGVVLNPEADQTGCYKMSEQSFDEHGFDEVAAVGSDHSWVLIRRGDGKAIPASDAFKIGGSSGYEFVFSSGARSDSSANRTNAAVGELHWASFGPFFDDALYHNALDGSGWQWMWSAHRSDKGTVLGASSWSESRVLQERLGGYAWAWYGRAAAGRGEAPATAGASR</sequence>
<gene>
    <name evidence="2" type="ORF">PCOR1329_LOCUS45909</name>
</gene>
<dbReference type="InterPro" id="IPR000626">
    <property type="entry name" value="Ubiquitin-like_dom"/>
</dbReference>
<feature type="domain" description="Ubiquitin-like" evidence="1">
    <location>
        <begin position="32"/>
        <end position="80"/>
    </location>
</feature>